<organism evidence="1 2">
    <name type="scientific">bacterium (Candidatus Gribaldobacteria) CG_4_8_14_3_um_filter_42_11</name>
    <dbReference type="NCBI Taxonomy" id="2014267"/>
    <lineage>
        <taxon>Bacteria</taxon>
        <taxon>Candidatus Gribaldobacteria</taxon>
    </lineage>
</organism>
<accession>A0A2M7IYJ2</accession>
<feature type="non-terminal residue" evidence="1">
    <location>
        <position position="1"/>
    </location>
</feature>
<proteinExistence type="predicted"/>
<dbReference type="EMBL" id="PFHV01000037">
    <property type="protein sequence ID" value="PIX03247.1"/>
    <property type="molecule type" value="Genomic_DNA"/>
</dbReference>
<dbReference type="Proteomes" id="UP000230505">
    <property type="component" value="Unassembled WGS sequence"/>
</dbReference>
<reference evidence="2" key="1">
    <citation type="submission" date="2017-09" db="EMBL/GenBank/DDBJ databases">
        <title>Depth-based differentiation of microbial function through sediment-hosted aquifers and enrichment of novel symbionts in the deep terrestrial subsurface.</title>
        <authorList>
            <person name="Probst A.J."/>
            <person name="Ladd B."/>
            <person name="Jarett J.K."/>
            <person name="Geller-Mcgrath D.E."/>
            <person name="Sieber C.M.K."/>
            <person name="Emerson J.B."/>
            <person name="Anantharaman K."/>
            <person name="Thomas B.C."/>
            <person name="Malmstrom R."/>
            <person name="Stieglmeier M."/>
            <person name="Klingl A."/>
            <person name="Woyke T."/>
            <person name="Ryan C.M."/>
            <person name="Banfield J.F."/>
        </authorList>
    </citation>
    <scope>NUCLEOTIDE SEQUENCE [LARGE SCALE GENOMIC DNA]</scope>
</reference>
<name>A0A2M7IYJ2_9BACT</name>
<gene>
    <name evidence="1" type="ORF">COZ78_01435</name>
</gene>
<evidence type="ECO:0008006" key="3">
    <source>
        <dbReference type="Google" id="ProtNLM"/>
    </source>
</evidence>
<comment type="caution">
    <text evidence="1">The sequence shown here is derived from an EMBL/GenBank/DDBJ whole genome shotgun (WGS) entry which is preliminary data.</text>
</comment>
<dbReference type="AlphaFoldDB" id="A0A2M7IYJ2"/>
<evidence type="ECO:0000313" key="2">
    <source>
        <dbReference type="Proteomes" id="UP000230505"/>
    </source>
</evidence>
<sequence>KKKKTSRKRSYVDKHPVVKKYILELEKLRLGWSPEQIAGRMIREISHYLNQESIHQYIYSLPGWK</sequence>
<evidence type="ECO:0000313" key="1">
    <source>
        <dbReference type="EMBL" id="PIX03247.1"/>
    </source>
</evidence>
<protein>
    <recommendedName>
        <fullName evidence="3">IS30 family transposase</fullName>
    </recommendedName>
</protein>